<evidence type="ECO:0000313" key="1">
    <source>
        <dbReference type="EMBL" id="KAK4003395.1"/>
    </source>
</evidence>
<proteinExistence type="predicted"/>
<protein>
    <submittedName>
        <fullName evidence="1">Uncharacterized protein</fullName>
    </submittedName>
</protein>
<reference evidence="1 2" key="1">
    <citation type="journal article" date="2023" name="Nucleic Acids Res.">
        <title>The hologenome of Daphnia magna reveals possible DNA methylation and microbiome-mediated evolution of the host genome.</title>
        <authorList>
            <person name="Chaturvedi A."/>
            <person name="Li X."/>
            <person name="Dhandapani V."/>
            <person name="Marshall H."/>
            <person name="Kissane S."/>
            <person name="Cuenca-Cambronero M."/>
            <person name="Asole G."/>
            <person name="Calvet F."/>
            <person name="Ruiz-Romero M."/>
            <person name="Marangio P."/>
            <person name="Guigo R."/>
            <person name="Rago D."/>
            <person name="Mirbahai L."/>
            <person name="Eastwood N."/>
            <person name="Colbourne J.K."/>
            <person name="Zhou J."/>
            <person name="Mallon E."/>
            <person name="Orsini L."/>
        </authorList>
    </citation>
    <scope>NUCLEOTIDE SEQUENCE [LARGE SCALE GENOMIC DNA]</scope>
    <source>
        <strain evidence="1">LRV0_1</strain>
    </source>
</reference>
<accession>A0ABQ9YS23</accession>
<comment type="caution">
    <text evidence="1">The sequence shown here is derived from an EMBL/GenBank/DDBJ whole genome shotgun (WGS) entry which is preliminary data.</text>
</comment>
<organism evidence="1 2">
    <name type="scientific">Daphnia magna</name>
    <dbReference type="NCBI Taxonomy" id="35525"/>
    <lineage>
        <taxon>Eukaryota</taxon>
        <taxon>Metazoa</taxon>
        <taxon>Ecdysozoa</taxon>
        <taxon>Arthropoda</taxon>
        <taxon>Crustacea</taxon>
        <taxon>Branchiopoda</taxon>
        <taxon>Diplostraca</taxon>
        <taxon>Cladocera</taxon>
        <taxon>Anomopoda</taxon>
        <taxon>Daphniidae</taxon>
        <taxon>Daphnia</taxon>
    </lineage>
</organism>
<dbReference type="EMBL" id="JAOYFB010000001">
    <property type="protein sequence ID" value="KAK4003395.1"/>
    <property type="molecule type" value="Genomic_DNA"/>
</dbReference>
<sequence>MKITISQQPQLLNTAWYKVQIKTMSFCAFCCNVLSGISNTGAYTIRVLNQSPLSSQRNTLPLSYHGCI</sequence>
<dbReference type="Proteomes" id="UP001234178">
    <property type="component" value="Unassembled WGS sequence"/>
</dbReference>
<name>A0ABQ9YS23_9CRUS</name>
<keyword evidence="2" id="KW-1185">Reference proteome</keyword>
<evidence type="ECO:0000313" key="2">
    <source>
        <dbReference type="Proteomes" id="UP001234178"/>
    </source>
</evidence>
<gene>
    <name evidence="1" type="ORF">OUZ56_005162</name>
</gene>